<dbReference type="GO" id="GO:0005739">
    <property type="term" value="C:mitochondrion"/>
    <property type="evidence" value="ECO:0007669"/>
    <property type="project" value="TreeGrafter"/>
</dbReference>
<dbReference type="PROSITE" id="PS51375">
    <property type="entry name" value="PPR"/>
    <property type="match status" value="3"/>
</dbReference>
<dbReference type="Pfam" id="PF23276">
    <property type="entry name" value="TPR_24"/>
    <property type="match status" value="1"/>
</dbReference>
<dbReference type="InterPro" id="IPR057027">
    <property type="entry name" value="TPR_mt"/>
</dbReference>
<evidence type="ECO:0000256" key="1">
    <source>
        <dbReference type="ARBA" id="ARBA00022737"/>
    </source>
</evidence>
<proteinExistence type="predicted"/>
<dbReference type="GO" id="GO:0007005">
    <property type="term" value="P:mitochondrion organization"/>
    <property type="evidence" value="ECO:0007669"/>
    <property type="project" value="TreeGrafter"/>
</dbReference>
<comment type="caution">
    <text evidence="4">The sequence shown here is derived from an EMBL/GenBank/DDBJ whole genome shotgun (WGS) entry which is preliminary data.</text>
</comment>
<feature type="repeat" description="PPR" evidence="2">
    <location>
        <begin position="490"/>
        <end position="524"/>
    </location>
</feature>
<feature type="repeat" description="PPR" evidence="2">
    <location>
        <begin position="530"/>
        <end position="564"/>
    </location>
</feature>
<name>A0A9N8E1W3_9STRA</name>
<dbReference type="GO" id="GO:0006396">
    <property type="term" value="P:RNA processing"/>
    <property type="evidence" value="ECO:0007669"/>
    <property type="project" value="TreeGrafter"/>
</dbReference>
<keyword evidence="1" id="KW-0677">Repeat</keyword>
<keyword evidence="5" id="KW-1185">Reference proteome</keyword>
<dbReference type="Gene3D" id="1.25.40.10">
    <property type="entry name" value="Tetratricopeptide repeat domain"/>
    <property type="match status" value="2"/>
</dbReference>
<gene>
    <name evidence="4" type="ORF">SEMRO_565_G167580.1</name>
</gene>
<dbReference type="Pfam" id="PF13812">
    <property type="entry name" value="PPR_3"/>
    <property type="match status" value="1"/>
</dbReference>
<dbReference type="InterPro" id="IPR051114">
    <property type="entry name" value="Mito_RNA_Proc_CCM1"/>
</dbReference>
<dbReference type="InterPro" id="IPR002885">
    <property type="entry name" value="PPR_rpt"/>
</dbReference>
<dbReference type="InterPro" id="IPR011990">
    <property type="entry name" value="TPR-like_helical_dom_sf"/>
</dbReference>
<dbReference type="AlphaFoldDB" id="A0A9N8E1W3"/>
<dbReference type="OrthoDB" id="185373at2759"/>
<accession>A0A9N8E1W3</accession>
<dbReference type="PANTHER" id="PTHR47934:SF6">
    <property type="entry name" value="MITOCHONDRIAL GROUP I INTRON SPLICING FACTOR CCM1-RELATED"/>
    <property type="match status" value="1"/>
</dbReference>
<dbReference type="Proteomes" id="UP001153069">
    <property type="component" value="Unassembled WGS sequence"/>
</dbReference>
<dbReference type="EMBL" id="CAICTM010000564">
    <property type="protein sequence ID" value="CAB9512987.1"/>
    <property type="molecule type" value="Genomic_DNA"/>
</dbReference>
<feature type="domain" description="Pentatricopeptide repeat-containing protein-mitochondrial" evidence="3">
    <location>
        <begin position="511"/>
        <end position="620"/>
    </location>
</feature>
<feature type="repeat" description="PPR" evidence="2">
    <location>
        <begin position="647"/>
        <end position="681"/>
    </location>
</feature>
<evidence type="ECO:0000313" key="5">
    <source>
        <dbReference type="Proteomes" id="UP001153069"/>
    </source>
</evidence>
<reference evidence="4" key="1">
    <citation type="submission" date="2020-06" db="EMBL/GenBank/DDBJ databases">
        <authorList>
            <consortium name="Plant Systems Biology data submission"/>
        </authorList>
    </citation>
    <scope>NUCLEOTIDE SEQUENCE</scope>
    <source>
        <strain evidence="4">D6</strain>
    </source>
</reference>
<evidence type="ECO:0000313" key="4">
    <source>
        <dbReference type="EMBL" id="CAB9512987.1"/>
    </source>
</evidence>
<dbReference type="Pfam" id="PF13041">
    <property type="entry name" value="PPR_2"/>
    <property type="match status" value="1"/>
</dbReference>
<dbReference type="PANTHER" id="PTHR47934">
    <property type="entry name" value="PENTATRICOPEPTIDE REPEAT-CONTAINING PROTEIN PET309, MITOCHONDRIAL"/>
    <property type="match status" value="1"/>
</dbReference>
<sequence>MIRGAGIRGSLLGRQYVNSRCFDHVIRRRQSTTNHWFATARIQRGDLCRPLFSSLPKQWFSTSHDHDSIQVFVAPSQVDAPSREAVEESFRKLDQLLLLATEQQESGQSKEAAADTLVTAVSQWMKWYTLCPSSHLTSSDLLTTDRVWEKVQQNQRVLKEATLSDVESTYTAIVTGYLVECQSSALSNSQQQQQQQAHIIVKKARRLVEEQMQVMQGKGGSLPAKSFRLLLEIHAVAGDAKSSIDILDYIIGANTDKQKKPKSKEVSTTFRLDHSIFDKLFQACVVKSSSSSRHNRGTIADGILQRMIHLSDLGLLSSSGGPNNGHYTQVMDAWAKSGHAQAAKRTMEIWNYLRHAAYREKKWWLKPDSTNLLTVLHSLARAGQAEEAERLLWNVCNDDTDIQPDVINFNAVLDAWAKTKTIHAGERAEQILRSMMKDNSNYKVEPDVISFTSVIHAWSTSGNPDAGVRAQQVFDELCKLAQSNAKMAPNHTTYNSLISAWAKVGDVHKAAEVLATLMSAKLDAANVEMHMIAFSSVLDAYARAKDPRGAERLLRNMEQSGITPNTVCYNSVINAWAKEGSPVAGQEAERILQDMQDNTSVTPNVRTFNSVIHAYARSRNGGESAERLLRVLQEMARHHPDRRLKPDAITFNSAMNAFAKEGNPQQAENLLEEMKQEGGNISPSVVSYNACLEAWSRSGHPDSGEKADQYLELMKPFRESGPTLAVRYKLAIMCWQNSARANHPIAAQRIEDLSQTLQEIQGRKGENSL</sequence>
<protein>
    <submittedName>
        <fullName evidence="4">Pentatricopeptide repeat-containing protein</fullName>
    </submittedName>
</protein>
<dbReference type="GO" id="GO:0003729">
    <property type="term" value="F:mRNA binding"/>
    <property type="evidence" value="ECO:0007669"/>
    <property type="project" value="TreeGrafter"/>
</dbReference>
<dbReference type="NCBIfam" id="TIGR00756">
    <property type="entry name" value="PPR"/>
    <property type="match status" value="3"/>
</dbReference>
<evidence type="ECO:0000256" key="2">
    <source>
        <dbReference type="PROSITE-ProRule" id="PRU00708"/>
    </source>
</evidence>
<organism evidence="4 5">
    <name type="scientific">Seminavis robusta</name>
    <dbReference type="NCBI Taxonomy" id="568900"/>
    <lineage>
        <taxon>Eukaryota</taxon>
        <taxon>Sar</taxon>
        <taxon>Stramenopiles</taxon>
        <taxon>Ochrophyta</taxon>
        <taxon>Bacillariophyta</taxon>
        <taxon>Bacillariophyceae</taxon>
        <taxon>Bacillariophycidae</taxon>
        <taxon>Naviculales</taxon>
        <taxon>Naviculaceae</taxon>
        <taxon>Seminavis</taxon>
    </lineage>
</organism>
<evidence type="ECO:0000259" key="3">
    <source>
        <dbReference type="Pfam" id="PF23276"/>
    </source>
</evidence>